<accession>A0ABW2H5M8</accession>
<reference evidence="3" key="1">
    <citation type="journal article" date="2019" name="Int. J. Syst. Evol. Microbiol.">
        <title>The Global Catalogue of Microorganisms (GCM) 10K type strain sequencing project: providing services to taxonomists for standard genome sequencing and annotation.</title>
        <authorList>
            <consortium name="The Broad Institute Genomics Platform"/>
            <consortium name="The Broad Institute Genome Sequencing Center for Infectious Disease"/>
            <person name="Wu L."/>
            <person name="Ma J."/>
        </authorList>
    </citation>
    <scope>NUCLEOTIDE SEQUENCE [LARGE SCALE GENOMIC DNA]</scope>
    <source>
        <strain evidence="3">CGMCC 1.9106</strain>
    </source>
</reference>
<dbReference type="RefSeq" id="WP_376810312.1">
    <property type="nucleotide sequence ID" value="NZ_JBHTAC010000060.1"/>
</dbReference>
<dbReference type="Proteomes" id="UP001596392">
    <property type="component" value="Unassembled WGS sequence"/>
</dbReference>
<evidence type="ECO:0000313" key="2">
    <source>
        <dbReference type="EMBL" id="MFC7247591.1"/>
    </source>
</evidence>
<feature type="transmembrane region" description="Helical" evidence="1">
    <location>
        <begin position="127"/>
        <end position="152"/>
    </location>
</feature>
<keyword evidence="3" id="KW-1185">Reference proteome</keyword>
<organism evidence="2 3">
    <name type="scientific">Catellatospora aurea</name>
    <dbReference type="NCBI Taxonomy" id="1337874"/>
    <lineage>
        <taxon>Bacteria</taxon>
        <taxon>Bacillati</taxon>
        <taxon>Actinomycetota</taxon>
        <taxon>Actinomycetes</taxon>
        <taxon>Micromonosporales</taxon>
        <taxon>Micromonosporaceae</taxon>
        <taxon>Catellatospora</taxon>
    </lineage>
</organism>
<name>A0ABW2H5M8_9ACTN</name>
<feature type="transmembrane region" description="Helical" evidence="1">
    <location>
        <begin position="164"/>
        <end position="185"/>
    </location>
</feature>
<keyword evidence="1" id="KW-0812">Transmembrane</keyword>
<protein>
    <recommendedName>
        <fullName evidence="4">DUF3592 domain-containing protein</fullName>
    </recommendedName>
</protein>
<keyword evidence="1" id="KW-1133">Transmembrane helix</keyword>
<evidence type="ECO:0000256" key="1">
    <source>
        <dbReference type="SAM" id="Phobius"/>
    </source>
</evidence>
<gene>
    <name evidence="2" type="ORF">ACFQO7_34445</name>
</gene>
<evidence type="ECO:0000313" key="3">
    <source>
        <dbReference type="Proteomes" id="UP001596392"/>
    </source>
</evidence>
<sequence length="191" mass="20490">MSSAATFREKASVVLVRLCLLAVVLLWIWFNAMLVRELSAESLARAGWAGVPGTVRVSGCTSEVIDHETMTEWTDCTGYFTPADQAQLPWKVAMPNTGGELTPGSTVEVRLVDGMALRLSWYQAGAYGAGTLLFGLLGGVPIAAAVMVPYSLTPLAQRSPMPPGLQAAVFAVIAFVGEYLLTLLLDRWDLL</sequence>
<feature type="transmembrane region" description="Helical" evidence="1">
    <location>
        <begin position="12"/>
        <end position="30"/>
    </location>
</feature>
<comment type="caution">
    <text evidence="2">The sequence shown here is derived from an EMBL/GenBank/DDBJ whole genome shotgun (WGS) entry which is preliminary data.</text>
</comment>
<evidence type="ECO:0008006" key="4">
    <source>
        <dbReference type="Google" id="ProtNLM"/>
    </source>
</evidence>
<proteinExistence type="predicted"/>
<keyword evidence="1" id="KW-0472">Membrane</keyword>
<dbReference type="EMBL" id="JBHTAC010000060">
    <property type="protein sequence ID" value="MFC7247591.1"/>
    <property type="molecule type" value="Genomic_DNA"/>
</dbReference>